<name>A0A2S6N1C0_9HYPH</name>
<comment type="caution">
    <text evidence="1">The sequence shown here is derived from an EMBL/GenBank/DDBJ whole genome shotgun (WGS) entry which is preliminary data.</text>
</comment>
<dbReference type="AlphaFoldDB" id="A0A2S6N1C0"/>
<evidence type="ECO:0000313" key="1">
    <source>
        <dbReference type="EMBL" id="PPQ28412.1"/>
    </source>
</evidence>
<evidence type="ECO:0000313" key="2">
    <source>
        <dbReference type="Proteomes" id="UP000239089"/>
    </source>
</evidence>
<dbReference type="Proteomes" id="UP000239089">
    <property type="component" value="Unassembled WGS sequence"/>
</dbReference>
<proteinExistence type="predicted"/>
<organism evidence="1 2">
    <name type="scientific">Rhodoblastus sphagnicola</name>
    <dbReference type="NCBI Taxonomy" id="333368"/>
    <lineage>
        <taxon>Bacteria</taxon>
        <taxon>Pseudomonadati</taxon>
        <taxon>Pseudomonadota</taxon>
        <taxon>Alphaproteobacteria</taxon>
        <taxon>Hyphomicrobiales</taxon>
        <taxon>Rhodoblastaceae</taxon>
        <taxon>Rhodoblastus</taxon>
    </lineage>
</organism>
<gene>
    <name evidence="1" type="ORF">CCR94_17795</name>
</gene>
<sequence length="59" mass="6700">MSFLALREANTSGEKNPLPVSSAWVVVSTYPNVTHAPLHQILHEGYSYHMDYMDYFSPV</sequence>
<protein>
    <submittedName>
        <fullName evidence="1">Uncharacterized protein</fullName>
    </submittedName>
</protein>
<reference evidence="1 2" key="1">
    <citation type="journal article" date="2018" name="Arch. Microbiol.">
        <title>New insights into the metabolic potential of the phototrophic purple bacterium Rhodopila globiformis DSM 161(T) from its draft genome sequence and evidence for a vanadium-dependent nitrogenase.</title>
        <authorList>
            <person name="Imhoff J.F."/>
            <person name="Rahn T."/>
            <person name="Kunzel S."/>
            <person name="Neulinger S.C."/>
        </authorList>
    </citation>
    <scope>NUCLEOTIDE SEQUENCE [LARGE SCALE GENOMIC DNA]</scope>
    <source>
        <strain evidence="1 2">DSM 16996</strain>
    </source>
</reference>
<dbReference type="EMBL" id="NHSJ01000109">
    <property type="protein sequence ID" value="PPQ28412.1"/>
    <property type="molecule type" value="Genomic_DNA"/>
</dbReference>
<accession>A0A2S6N1C0</accession>
<keyword evidence="2" id="KW-1185">Reference proteome</keyword>